<keyword evidence="3" id="KW-1185">Reference proteome</keyword>
<gene>
    <name evidence="2" type="ORF">PALI_a3377</name>
</gene>
<accession>A0ABR9DTT6</accession>
<dbReference type="Pfam" id="PF00753">
    <property type="entry name" value="Lactamase_B"/>
    <property type="match status" value="1"/>
</dbReference>
<proteinExistence type="predicted"/>
<name>A0ABR9DTT6_9GAMM</name>
<dbReference type="InterPro" id="IPR036866">
    <property type="entry name" value="RibonucZ/Hydroxyglut_hydro"/>
</dbReference>
<dbReference type="InterPro" id="IPR052159">
    <property type="entry name" value="Competence_DNA_uptake"/>
</dbReference>
<dbReference type="InterPro" id="IPR001279">
    <property type="entry name" value="Metallo-B-lactamas"/>
</dbReference>
<dbReference type="Proteomes" id="UP000648482">
    <property type="component" value="Unassembled WGS sequence"/>
</dbReference>
<evidence type="ECO:0000313" key="3">
    <source>
        <dbReference type="Proteomes" id="UP000648482"/>
    </source>
</evidence>
<protein>
    <recommendedName>
        <fullName evidence="1">Metallo-beta-lactamase domain-containing protein</fullName>
    </recommendedName>
</protein>
<dbReference type="Gene3D" id="3.60.15.10">
    <property type="entry name" value="Ribonuclease Z/Hydroxyacylglutathione hydrolase-like"/>
    <property type="match status" value="1"/>
</dbReference>
<dbReference type="EMBL" id="AQGU01000017">
    <property type="protein sequence ID" value="MBE0357764.1"/>
    <property type="molecule type" value="Genomic_DNA"/>
</dbReference>
<dbReference type="RefSeq" id="WP_193154391.1">
    <property type="nucleotide sequence ID" value="NZ_AQGU01000017.1"/>
</dbReference>
<reference evidence="2 3" key="1">
    <citation type="submission" date="2015-06" db="EMBL/GenBank/DDBJ databases">
        <title>Genome sequence of Pseudoalteromonas aliena.</title>
        <authorList>
            <person name="Xie B.-B."/>
            <person name="Rong J.-C."/>
            <person name="Qin Q.-L."/>
            <person name="Zhang Y.-Z."/>
        </authorList>
    </citation>
    <scope>NUCLEOTIDE SEQUENCE [LARGE SCALE GENOMIC DNA]</scope>
    <source>
        <strain evidence="2 3">SW19</strain>
    </source>
</reference>
<organism evidence="2 3">
    <name type="scientific">Pseudoalteromonas aliena SW19</name>
    <dbReference type="NCBI Taxonomy" id="1314866"/>
    <lineage>
        <taxon>Bacteria</taxon>
        <taxon>Pseudomonadati</taxon>
        <taxon>Pseudomonadota</taxon>
        <taxon>Gammaproteobacteria</taxon>
        <taxon>Alteromonadales</taxon>
        <taxon>Pseudoalteromonadaceae</taxon>
        <taxon>Pseudoalteromonas</taxon>
    </lineage>
</organism>
<dbReference type="PANTHER" id="PTHR30619">
    <property type="entry name" value="DNA INTERNALIZATION/COMPETENCE PROTEIN COMEC/REC2"/>
    <property type="match status" value="1"/>
</dbReference>
<sequence length="353" mass="39734">MDLEFRVLQAEHGDAIVISVDFEGARKNILIDGGPAKTFEFRNIPRPLKLCLNEIKSKSEFVDLLILTHVDDDHIGGLLVGFNKPGYLSDLTKEVWFNSGKLVFNHFNQPLDDSNYVILRNNTGGNTSIAQGIKLEDYLEEKNKNSPLWTHPLIKAGDEFERFGCKFKFLSPSLEKLEKLLVVWEKKKAVSNTSGANKDYSNSLEELLLMDEFKEDNSIHNGSSLAFIFEYLDKSLLLLGDAHPSVIAANLKLLGYSANKPLKVNYVKVSHHGSKANTNDELLSLLDCNNFIISANGRHHGLPNKKTLARILNRFPTGNLYFNYPDLIGEIFSSEELERANFKALHCKDVILV</sequence>
<dbReference type="PANTHER" id="PTHR30619:SF1">
    <property type="entry name" value="RECOMBINATION PROTEIN 2"/>
    <property type="match status" value="1"/>
</dbReference>
<dbReference type="SUPFAM" id="SSF56281">
    <property type="entry name" value="Metallo-hydrolase/oxidoreductase"/>
    <property type="match status" value="1"/>
</dbReference>
<feature type="domain" description="Metallo-beta-lactamase" evidence="1">
    <location>
        <begin position="24"/>
        <end position="80"/>
    </location>
</feature>
<comment type="caution">
    <text evidence="2">The sequence shown here is derived from an EMBL/GenBank/DDBJ whole genome shotgun (WGS) entry which is preliminary data.</text>
</comment>
<evidence type="ECO:0000313" key="2">
    <source>
        <dbReference type="EMBL" id="MBE0357764.1"/>
    </source>
</evidence>
<evidence type="ECO:0000259" key="1">
    <source>
        <dbReference type="Pfam" id="PF00753"/>
    </source>
</evidence>